<dbReference type="InterPro" id="IPR004044">
    <property type="entry name" value="KH_dom_type_2"/>
</dbReference>
<evidence type="ECO:0000313" key="10">
    <source>
        <dbReference type="Proteomes" id="UP000291269"/>
    </source>
</evidence>
<dbReference type="GO" id="GO:0005525">
    <property type="term" value="F:GTP binding"/>
    <property type="evidence" value="ECO:0007669"/>
    <property type="project" value="UniProtKB-UniRule"/>
</dbReference>
<comment type="similarity">
    <text evidence="1 6 7">Belongs to the TRAFAC class TrmE-Era-EngA-EngB-Septin-like GTPase superfamily. Era GTPase family.</text>
</comment>
<dbReference type="PANTHER" id="PTHR42698:SF1">
    <property type="entry name" value="GTPASE ERA, MITOCHONDRIAL"/>
    <property type="match status" value="1"/>
</dbReference>
<dbReference type="PANTHER" id="PTHR42698">
    <property type="entry name" value="GTPASE ERA"/>
    <property type="match status" value="1"/>
</dbReference>
<evidence type="ECO:0000256" key="3">
    <source>
        <dbReference type="ARBA" id="ARBA00022741"/>
    </source>
</evidence>
<dbReference type="SUPFAM" id="SSF52540">
    <property type="entry name" value="P-loop containing nucleoside triphosphate hydrolases"/>
    <property type="match status" value="1"/>
</dbReference>
<dbReference type="NCBIfam" id="TIGR00436">
    <property type="entry name" value="era"/>
    <property type="match status" value="1"/>
</dbReference>
<feature type="binding site" evidence="6">
    <location>
        <begin position="119"/>
        <end position="122"/>
    </location>
    <ligand>
        <name>GTP</name>
        <dbReference type="ChEBI" id="CHEBI:37565"/>
    </ligand>
</feature>
<dbReference type="NCBIfam" id="TIGR00231">
    <property type="entry name" value="small_GTP"/>
    <property type="match status" value="1"/>
</dbReference>
<dbReference type="InterPro" id="IPR015946">
    <property type="entry name" value="KH_dom-like_a/b"/>
</dbReference>
<accession>A0A4Q2KFK2</accession>
<keyword evidence="6" id="KW-0690">Ribosome biogenesis</keyword>
<dbReference type="NCBIfam" id="NF000908">
    <property type="entry name" value="PRK00089.1"/>
    <property type="match status" value="1"/>
</dbReference>
<evidence type="ECO:0000256" key="7">
    <source>
        <dbReference type="PROSITE-ProRule" id="PRU01050"/>
    </source>
</evidence>
<evidence type="ECO:0000256" key="1">
    <source>
        <dbReference type="ARBA" id="ARBA00007921"/>
    </source>
</evidence>
<keyword evidence="6" id="KW-0699">rRNA-binding</keyword>
<dbReference type="InterPro" id="IPR005225">
    <property type="entry name" value="Small_GTP-bd"/>
</dbReference>
<evidence type="ECO:0000256" key="2">
    <source>
        <dbReference type="ARBA" id="ARBA00020484"/>
    </source>
</evidence>
<dbReference type="Gene3D" id="3.40.50.300">
    <property type="entry name" value="P-loop containing nucleotide triphosphate hydrolases"/>
    <property type="match status" value="1"/>
</dbReference>
<evidence type="ECO:0000313" key="9">
    <source>
        <dbReference type="EMBL" id="RXZ62023.1"/>
    </source>
</evidence>
<feature type="region of interest" description="G1" evidence="7">
    <location>
        <begin position="10"/>
        <end position="17"/>
    </location>
</feature>
<dbReference type="HAMAP" id="MF_00367">
    <property type="entry name" value="GTPase_Era"/>
    <property type="match status" value="1"/>
</dbReference>
<dbReference type="PROSITE" id="PS51713">
    <property type="entry name" value="G_ERA"/>
    <property type="match status" value="1"/>
</dbReference>
<comment type="caution">
    <text evidence="9">The sequence shown here is derived from an EMBL/GenBank/DDBJ whole genome shotgun (WGS) entry which is preliminary data.</text>
</comment>
<feature type="region of interest" description="G3" evidence="7">
    <location>
        <begin position="57"/>
        <end position="60"/>
    </location>
</feature>
<feature type="region of interest" description="G5" evidence="7">
    <location>
        <begin position="148"/>
        <end position="150"/>
    </location>
</feature>
<keyword evidence="6" id="KW-1003">Cell membrane</keyword>
<dbReference type="OrthoDB" id="9805918at2"/>
<dbReference type="InterPro" id="IPR030388">
    <property type="entry name" value="G_ERA_dom"/>
</dbReference>
<keyword evidence="10" id="KW-1185">Reference proteome</keyword>
<evidence type="ECO:0000256" key="6">
    <source>
        <dbReference type="HAMAP-Rule" id="MF_00367"/>
    </source>
</evidence>
<name>A0A4Q2KFK2_9FIRM</name>
<feature type="binding site" evidence="6">
    <location>
        <begin position="57"/>
        <end position="61"/>
    </location>
    <ligand>
        <name>GTP</name>
        <dbReference type="ChEBI" id="CHEBI:37565"/>
    </ligand>
</feature>
<protein>
    <recommendedName>
        <fullName evidence="2 6">GTPase Era</fullName>
    </recommendedName>
</protein>
<dbReference type="InterPro" id="IPR006073">
    <property type="entry name" value="GTP-bd"/>
</dbReference>
<dbReference type="GO" id="GO:0000028">
    <property type="term" value="P:ribosomal small subunit assembly"/>
    <property type="evidence" value="ECO:0007669"/>
    <property type="project" value="TreeGrafter"/>
</dbReference>
<feature type="domain" description="Era-type G" evidence="8">
    <location>
        <begin position="2"/>
        <end position="169"/>
    </location>
</feature>
<feature type="binding site" evidence="6">
    <location>
        <begin position="10"/>
        <end position="17"/>
    </location>
    <ligand>
        <name>GTP</name>
        <dbReference type="ChEBI" id="CHEBI:37565"/>
    </ligand>
</feature>
<keyword evidence="5 6" id="KW-0342">GTP-binding</keyword>
<dbReference type="GO" id="GO:0070181">
    <property type="term" value="F:small ribosomal subunit rRNA binding"/>
    <property type="evidence" value="ECO:0007669"/>
    <property type="project" value="UniProtKB-UniRule"/>
</dbReference>
<keyword evidence="4 6" id="KW-0694">RNA-binding</keyword>
<dbReference type="GO" id="GO:0005886">
    <property type="term" value="C:plasma membrane"/>
    <property type="evidence" value="ECO:0007669"/>
    <property type="project" value="UniProtKB-SubCell"/>
</dbReference>
<dbReference type="Proteomes" id="UP000291269">
    <property type="component" value="Unassembled WGS sequence"/>
</dbReference>
<dbReference type="InterPro" id="IPR027417">
    <property type="entry name" value="P-loop_NTPase"/>
</dbReference>
<dbReference type="GO" id="GO:0043024">
    <property type="term" value="F:ribosomal small subunit binding"/>
    <property type="evidence" value="ECO:0007669"/>
    <property type="project" value="TreeGrafter"/>
</dbReference>
<evidence type="ECO:0000256" key="4">
    <source>
        <dbReference type="ARBA" id="ARBA00022884"/>
    </source>
</evidence>
<comment type="subcellular location">
    <subcellularLocation>
        <location evidence="6">Cytoplasm</location>
    </subcellularLocation>
    <subcellularLocation>
        <location evidence="6">Cell membrane</location>
        <topology evidence="6">Peripheral membrane protein</topology>
    </subcellularLocation>
</comment>
<feature type="region of interest" description="G4" evidence="7">
    <location>
        <begin position="119"/>
        <end position="122"/>
    </location>
</feature>
<dbReference type="Gene3D" id="3.30.300.20">
    <property type="match status" value="1"/>
</dbReference>
<dbReference type="Pfam" id="PF01926">
    <property type="entry name" value="MMR_HSR1"/>
    <property type="match status" value="1"/>
</dbReference>
<comment type="function">
    <text evidence="6">An essential GTPase that binds both GDP and GTP, with rapid nucleotide exchange. Plays a role in 16S rRNA processing and 30S ribosomal subunit biogenesis and possibly also in cell cycle regulation and energy metabolism.</text>
</comment>
<keyword evidence="3 6" id="KW-0547">Nucleotide-binding</keyword>
<dbReference type="EMBL" id="SDOZ01000002">
    <property type="protein sequence ID" value="RXZ62023.1"/>
    <property type="molecule type" value="Genomic_DNA"/>
</dbReference>
<dbReference type="CDD" id="cd22534">
    <property type="entry name" value="KH-II_Era"/>
    <property type="match status" value="1"/>
</dbReference>
<dbReference type="InterPro" id="IPR005662">
    <property type="entry name" value="GTPase_Era-like"/>
</dbReference>
<dbReference type="InterPro" id="IPR009019">
    <property type="entry name" value="KH_sf_prok-type"/>
</dbReference>
<reference evidence="9 10" key="1">
    <citation type="journal article" date="2019" name="Gut">
        <title>Antibiotics-induced monodominance of a novel gut bacterial order.</title>
        <authorList>
            <person name="Hildebrand F."/>
            <person name="Moitinho-Silva L."/>
            <person name="Blasche S."/>
            <person name="Jahn M.T."/>
            <person name="Gossmann T.I."/>
            <person name="Heuerta-Cepas J."/>
            <person name="Hercog R."/>
            <person name="Luetge M."/>
            <person name="Bahram M."/>
            <person name="Pryszlak A."/>
            <person name="Alves R.J."/>
            <person name="Waszak S.M."/>
            <person name="Zhu A."/>
            <person name="Ye L."/>
            <person name="Costea P.I."/>
            <person name="Aalvink S."/>
            <person name="Belzer C."/>
            <person name="Forslund S.K."/>
            <person name="Sunagawa S."/>
            <person name="Hentschel U."/>
            <person name="Merten C."/>
            <person name="Patil K.R."/>
            <person name="Benes V."/>
            <person name="Bork P."/>
        </authorList>
    </citation>
    <scope>NUCLEOTIDE SEQUENCE [LARGE SCALE GENOMIC DNA]</scope>
    <source>
        <strain evidence="9 10">HDS1380</strain>
    </source>
</reference>
<dbReference type="Pfam" id="PF07650">
    <property type="entry name" value="KH_2"/>
    <property type="match status" value="1"/>
</dbReference>
<proteinExistence type="inferred from homology"/>
<dbReference type="CDD" id="cd04163">
    <property type="entry name" value="Era"/>
    <property type="match status" value="1"/>
</dbReference>
<evidence type="ECO:0000256" key="5">
    <source>
        <dbReference type="ARBA" id="ARBA00023134"/>
    </source>
</evidence>
<keyword evidence="6" id="KW-0472">Membrane</keyword>
<sequence length="299" mass="33533">MKSGYTAVVGRANAGKSTLINVLVGEKIAIVSPKPQTTRDRILGVLTEEGAQIVFVDTPGIYRSANALSDMMMRTAETSAKDVDLVLYVHDGHKGISEEDISLMKKYKNFGIPMMIAYTKTDIMPEEKIPADAKLLFEAGIDCDVCPVSARKGKNIAKLKALILERLPEGDKLFPDDVVSDKSEKFMIAEIMREKILLKYDKEIPHGVAVLINKFEKREGKNLYDIDLDIICEKPNHKAILIGKQGKALKETLSFARQGMEEFLEAKVFLTAYIKVRDDWRDKANLLKEYGYEDLKDSL</sequence>
<comment type="subunit">
    <text evidence="6">Monomer.</text>
</comment>
<keyword evidence="6" id="KW-0963">Cytoplasm</keyword>
<dbReference type="RefSeq" id="WP_129225287.1">
    <property type="nucleotide sequence ID" value="NZ_SDOZ01000002.1"/>
</dbReference>
<dbReference type="SUPFAM" id="SSF54814">
    <property type="entry name" value="Prokaryotic type KH domain (KH-domain type II)"/>
    <property type="match status" value="1"/>
</dbReference>
<dbReference type="GO" id="GO:0005829">
    <property type="term" value="C:cytosol"/>
    <property type="evidence" value="ECO:0007669"/>
    <property type="project" value="TreeGrafter"/>
</dbReference>
<organism evidence="9 10">
    <name type="scientific">Candidatus Borkfalkia ceftriaxoniphila</name>
    <dbReference type="NCBI Taxonomy" id="2508949"/>
    <lineage>
        <taxon>Bacteria</taxon>
        <taxon>Bacillati</taxon>
        <taxon>Bacillota</taxon>
        <taxon>Clostridia</taxon>
        <taxon>Christensenellales</taxon>
        <taxon>Christensenellaceae</taxon>
        <taxon>Candidatus Borkfalkia</taxon>
    </lineage>
</organism>
<dbReference type="AlphaFoldDB" id="A0A4Q2KFK2"/>
<evidence type="ECO:0000259" key="8">
    <source>
        <dbReference type="PROSITE" id="PS51713"/>
    </source>
</evidence>
<feature type="region of interest" description="G2" evidence="7">
    <location>
        <begin position="36"/>
        <end position="40"/>
    </location>
</feature>
<dbReference type="GO" id="GO:0003924">
    <property type="term" value="F:GTPase activity"/>
    <property type="evidence" value="ECO:0007669"/>
    <property type="project" value="UniProtKB-UniRule"/>
</dbReference>
<gene>
    <name evidence="6" type="primary">era</name>
    <name evidence="9" type="ORF">ESZ91_06435</name>
</gene>